<dbReference type="PANTHER" id="PTHR33515:SF1">
    <property type="entry name" value="RIBOSOME-BINDING FACTOR A, CHLOROPLASTIC-RELATED"/>
    <property type="match status" value="1"/>
</dbReference>
<keyword evidence="2" id="KW-0963">Cytoplasm</keyword>
<accession>A4BAM6</accession>
<protein>
    <recommendedName>
        <fullName evidence="2">Ribosome-binding factor A</fullName>
    </recommendedName>
</protein>
<dbReference type="Proteomes" id="UP000005953">
    <property type="component" value="Unassembled WGS sequence"/>
</dbReference>
<sequence>MASNSSRIRKIGDQIQKDLSVIIQREVKDPRVGMVTINDVKVSSDLSYADVYFTCMAFGPQSEAEAQEQERKEQEKLLNRAAGFMRTQLAQGLKLRVIPQLRFHYDVVIETGARVSQLIDEAREQDQKRSGQEQDED</sequence>
<dbReference type="GO" id="GO:0005829">
    <property type="term" value="C:cytosol"/>
    <property type="evidence" value="ECO:0007669"/>
    <property type="project" value="TreeGrafter"/>
</dbReference>
<organism evidence="3 4">
    <name type="scientific">Reinekea blandensis MED297</name>
    <dbReference type="NCBI Taxonomy" id="314283"/>
    <lineage>
        <taxon>Bacteria</taxon>
        <taxon>Pseudomonadati</taxon>
        <taxon>Pseudomonadota</taxon>
        <taxon>Gammaproteobacteria</taxon>
        <taxon>Oceanospirillales</taxon>
        <taxon>Saccharospirillaceae</taxon>
        <taxon>Reinekea</taxon>
    </lineage>
</organism>
<comment type="caution">
    <text evidence="3">The sequence shown here is derived from an EMBL/GenBank/DDBJ whole genome shotgun (WGS) entry which is preliminary data.</text>
</comment>
<dbReference type="RefSeq" id="WP_008041616.1">
    <property type="nucleotide sequence ID" value="NZ_CH724149.1"/>
</dbReference>
<dbReference type="EMBL" id="AAOE01000002">
    <property type="protein sequence ID" value="EAR10982.1"/>
    <property type="molecule type" value="Genomic_DNA"/>
</dbReference>
<dbReference type="Pfam" id="PF02033">
    <property type="entry name" value="RBFA"/>
    <property type="match status" value="1"/>
</dbReference>
<dbReference type="AlphaFoldDB" id="A4BAM6"/>
<dbReference type="InterPro" id="IPR023799">
    <property type="entry name" value="RbfA_dom_sf"/>
</dbReference>
<proteinExistence type="inferred from homology"/>
<evidence type="ECO:0000256" key="1">
    <source>
        <dbReference type="ARBA" id="ARBA00022517"/>
    </source>
</evidence>
<comment type="subunit">
    <text evidence="2">Monomer. Binds 30S ribosomal subunits, but not 50S ribosomal subunits or 70S ribosomes.</text>
</comment>
<dbReference type="InterPro" id="IPR015946">
    <property type="entry name" value="KH_dom-like_a/b"/>
</dbReference>
<dbReference type="HOGENOM" id="CLU_089475_5_0_6"/>
<gene>
    <name evidence="2" type="primary">rbfA</name>
    <name evidence="3" type="ORF">MED297_10741</name>
</gene>
<evidence type="ECO:0000256" key="2">
    <source>
        <dbReference type="HAMAP-Rule" id="MF_00003"/>
    </source>
</evidence>
<dbReference type="STRING" id="314283.MED297_10741"/>
<keyword evidence="4" id="KW-1185">Reference proteome</keyword>
<dbReference type="GO" id="GO:0030490">
    <property type="term" value="P:maturation of SSU-rRNA"/>
    <property type="evidence" value="ECO:0007669"/>
    <property type="project" value="UniProtKB-UniRule"/>
</dbReference>
<reference evidence="3 4" key="1">
    <citation type="submission" date="2006-02" db="EMBL/GenBank/DDBJ databases">
        <authorList>
            <person name="Pinhassi J."/>
            <person name="Pedros-Alio C."/>
            <person name="Ferriera S."/>
            <person name="Johnson J."/>
            <person name="Kravitz S."/>
            <person name="Halpern A."/>
            <person name="Remington K."/>
            <person name="Beeson K."/>
            <person name="Tran B."/>
            <person name="Rogers Y.-H."/>
            <person name="Friedman R."/>
            <person name="Venter J.C."/>
        </authorList>
    </citation>
    <scope>NUCLEOTIDE SEQUENCE [LARGE SCALE GENOMIC DNA]</scope>
    <source>
        <strain evidence="3 4">MED297</strain>
    </source>
</reference>
<keyword evidence="1 2" id="KW-0690">Ribosome biogenesis</keyword>
<comment type="similarity">
    <text evidence="2">Belongs to the RbfA family.</text>
</comment>
<comment type="function">
    <text evidence="2">One of several proteins that assist in the late maturation steps of the functional core of the 30S ribosomal subunit. Associates with free 30S ribosomal subunits (but not with 30S subunits that are part of 70S ribosomes or polysomes). Required for efficient processing of 16S rRNA. May interact with the 5'-terminal helix region of 16S rRNA.</text>
</comment>
<evidence type="ECO:0000313" key="4">
    <source>
        <dbReference type="Proteomes" id="UP000005953"/>
    </source>
</evidence>
<dbReference type="Gene3D" id="3.30.300.20">
    <property type="match status" value="1"/>
</dbReference>
<dbReference type="HAMAP" id="MF_00003">
    <property type="entry name" value="RbfA"/>
    <property type="match status" value="1"/>
</dbReference>
<dbReference type="PROSITE" id="PS01319">
    <property type="entry name" value="RBFA"/>
    <property type="match status" value="1"/>
</dbReference>
<comment type="subcellular location">
    <subcellularLocation>
        <location evidence="2">Cytoplasm</location>
    </subcellularLocation>
</comment>
<dbReference type="InterPro" id="IPR000238">
    <property type="entry name" value="RbfA"/>
</dbReference>
<dbReference type="OrthoDB" id="307788at2"/>
<evidence type="ECO:0000313" key="3">
    <source>
        <dbReference type="EMBL" id="EAR10982.1"/>
    </source>
</evidence>
<dbReference type="PANTHER" id="PTHR33515">
    <property type="entry name" value="RIBOSOME-BINDING FACTOR A, CHLOROPLASTIC-RELATED"/>
    <property type="match status" value="1"/>
</dbReference>
<dbReference type="SUPFAM" id="SSF89919">
    <property type="entry name" value="Ribosome-binding factor A, RbfA"/>
    <property type="match status" value="1"/>
</dbReference>
<dbReference type="GO" id="GO:0043024">
    <property type="term" value="F:ribosomal small subunit binding"/>
    <property type="evidence" value="ECO:0007669"/>
    <property type="project" value="TreeGrafter"/>
</dbReference>
<dbReference type="NCBIfam" id="TIGR00082">
    <property type="entry name" value="rbfA"/>
    <property type="match status" value="1"/>
</dbReference>
<dbReference type="InterPro" id="IPR020053">
    <property type="entry name" value="Ribosome-bd_factorA_CS"/>
</dbReference>
<name>A4BAM6_9GAMM</name>